<sequence length="436" mass="50950">MKLLFKSRSQYYQVKKANITLCCLILFIIFSLFPFSQHEILHRNLIDKRLPEINPKYASNVEIYENITWKSQFDDPIRQLHSQNLYTKITVYAHALVREVRMCYHFQNVYFSAWGIAQNQYNIKFAQYIKKQKEYLEPSPNPWEYYNKIVMAYSHHLEYGHFMGDMLSALIQMPQEYLRDADIFINFNEKPARKICGILGFNESRIHKLPKYWTYALDVRVIVSKEGANALLVNGLKILHEKFYAALNLSSIVPNRYIFLNRIKGIWGTINNLPELFESAKTNFPKYNWEIANESIAYSTIDAGKLLAHTKFLITTAGSMNFNCVFMQKGTAVCVCGSKCLDYPAIAVHYAMGIWSIYTNGFLLHGKVDTKPFPVDKFNTAVSLLLEAQETGKWPKSAAKDYIYAWPINTIKWQAEKGYRNYPLRPQYYRLERKII</sequence>
<accession>A2E9A9</accession>
<reference evidence="2" key="1">
    <citation type="submission" date="2006-10" db="EMBL/GenBank/DDBJ databases">
        <authorList>
            <person name="Amadeo P."/>
            <person name="Zhao Q."/>
            <person name="Wortman J."/>
            <person name="Fraser-Liggett C."/>
            <person name="Carlton J."/>
        </authorList>
    </citation>
    <scope>NUCLEOTIDE SEQUENCE</scope>
    <source>
        <strain evidence="2">G3</strain>
    </source>
</reference>
<dbReference type="RefSeq" id="XP_001323017.1">
    <property type="nucleotide sequence ID" value="XM_001322982.1"/>
</dbReference>
<evidence type="ECO:0000313" key="3">
    <source>
        <dbReference type="Proteomes" id="UP000001542"/>
    </source>
</evidence>
<reference evidence="2" key="2">
    <citation type="journal article" date="2007" name="Science">
        <title>Draft genome sequence of the sexually transmitted pathogen Trichomonas vaginalis.</title>
        <authorList>
            <person name="Carlton J.M."/>
            <person name="Hirt R.P."/>
            <person name="Silva J.C."/>
            <person name="Delcher A.L."/>
            <person name="Schatz M."/>
            <person name="Zhao Q."/>
            <person name="Wortman J.R."/>
            <person name="Bidwell S.L."/>
            <person name="Alsmark U.C.M."/>
            <person name="Besteiro S."/>
            <person name="Sicheritz-Ponten T."/>
            <person name="Noel C.J."/>
            <person name="Dacks J.B."/>
            <person name="Foster P.G."/>
            <person name="Simillion C."/>
            <person name="Van de Peer Y."/>
            <person name="Miranda-Saavedra D."/>
            <person name="Barton G.J."/>
            <person name="Westrop G.D."/>
            <person name="Mueller S."/>
            <person name="Dessi D."/>
            <person name="Fiori P.L."/>
            <person name="Ren Q."/>
            <person name="Paulsen I."/>
            <person name="Zhang H."/>
            <person name="Bastida-Corcuera F.D."/>
            <person name="Simoes-Barbosa A."/>
            <person name="Brown M.T."/>
            <person name="Hayes R.D."/>
            <person name="Mukherjee M."/>
            <person name="Okumura C.Y."/>
            <person name="Schneider R."/>
            <person name="Smith A.J."/>
            <person name="Vanacova S."/>
            <person name="Villalvazo M."/>
            <person name="Haas B.J."/>
            <person name="Pertea M."/>
            <person name="Feldblyum T.V."/>
            <person name="Utterback T.R."/>
            <person name="Shu C.L."/>
            <person name="Osoegawa K."/>
            <person name="de Jong P.J."/>
            <person name="Hrdy I."/>
            <person name="Horvathova L."/>
            <person name="Zubacova Z."/>
            <person name="Dolezal P."/>
            <person name="Malik S.B."/>
            <person name="Logsdon J.M. Jr."/>
            <person name="Henze K."/>
            <person name="Gupta A."/>
            <person name="Wang C.C."/>
            <person name="Dunne R.L."/>
            <person name="Upcroft J.A."/>
            <person name="Upcroft P."/>
            <person name="White O."/>
            <person name="Salzberg S.L."/>
            <person name="Tang P."/>
            <person name="Chiu C.-H."/>
            <person name="Lee Y.-S."/>
            <person name="Embley T.M."/>
            <person name="Coombs G.H."/>
            <person name="Mottram J.C."/>
            <person name="Tachezy J."/>
            <person name="Fraser-Liggett C.M."/>
            <person name="Johnson P.J."/>
        </authorList>
    </citation>
    <scope>NUCLEOTIDE SEQUENCE [LARGE SCALE GENOMIC DNA]</scope>
    <source>
        <strain evidence="2">G3</strain>
    </source>
</reference>
<evidence type="ECO:0000259" key="1">
    <source>
        <dbReference type="Pfam" id="PF04577"/>
    </source>
</evidence>
<dbReference type="KEGG" id="tva:4768731"/>
<keyword evidence="3" id="KW-1185">Reference proteome</keyword>
<gene>
    <name evidence="2" type="ORF">TVAG_121980</name>
</gene>
<dbReference type="InParanoid" id="A2E9A9"/>
<dbReference type="AlphaFoldDB" id="A2E9A9"/>
<name>A2E9A9_TRIV3</name>
<proteinExistence type="predicted"/>
<dbReference type="Pfam" id="PF04577">
    <property type="entry name" value="Glyco_transf_61"/>
    <property type="match status" value="1"/>
</dbReference>
<dbReference type="GO" id="GO:0016757">
    <property type="term" value="F:glycosyltransferase activity"/>
    <property type="evidence" value="ECO:0000318"/>
    <property type="project" value="GO_Central"/>
</dbReference>
<protein>
    <recommendedName>
        <fullName evidence="1">Glycosyltransferase 61 catalytic domain-containing protein</fullName>
    </recommendedName>
</protein>
<evidence type="ECO:0000313" key="2">
    <source>
        <dbReference type="EMBL" id="EAY10794.1"/>
    </source>
</evidence>
<dbReference type="VEuPathDB" id="TrichDB:TVAGG3_0421210"/>
<dbReference type="EMBL" id="DS113332">
    <property type="protein sequence ID" value="EAY10794.1"/>
    <property type="molecule type" value="Genomic_DNA"/>
</dbReference>
<dbReference type="InterPro" id="IPR049625">
    <property type="entry name" value="Glyco_transf_61_cat"/>
</dbReference>
<organism evidence="2 3">
    <name type="scientific">Trichomonas vaginalis (strain ATCC PRA-98 / G3)</name>
    <dbReference type="NCBI Taxonomy" id="412133"/>
    <lineage>
        <taxon>Eukaryota</taxon>
        <taxon>Metamonada</taxon>
        <taxon>Parabasalia</taxon>
        <taxon>Trichomonadida</taxon>
        <taxon>Trichomonadidae</taxon>
        <taxon>Trichomonas</taxon>
    </lineage>
</organism>
<feature type="domain" description="Glycosyltransferase 61 catalytic" evidence="1">
    <location>
        <begin position="159"/>
        <end position="334"/>
    </location>
</feature>
<dbReference type="Proteomes" id="UP000001542">
    <property type="component" value="Unassembled WGS sequence"/>
</dbReference>
<dbReference type="VEuPathDB" id="TrichDB:TVAG_121980"/>